<dbReference type="Proteomes" id="UP000636891">
    <property type="component" value="Unassembled WGS sequence"/>
</dbReference>
<dbReference type="Gene3D" id="2.40.30.10">
    <property type="entry name" value="Translation factors"/>
    <property type="match status" value="1"/>
</dbReference>
<evidence type="ECO:0000256" key="1">
    <source>
        <dbReference type="ARBA" id="ARBA00011949"/>
    </source>
</evidence>
<reference evidence="12 13" key="1">
    <citation type="submission" date="2020-08" db="EMBL/GenBank/DDBJ databases">
        <title>Genome public.</title>
        <authorList>
            <person name="Liu C."/>
            <person name="Sun Q."/>
        </authorList>
    </citation>
    <scope>NUCLEOTIDE SEQUENCE [LARGE SCALE GENOMIC DNA]</scope>
    <source>
        <strain evidence="12 13">New-7</strain>
    </source>
</reference>
<dbReference type="InterPro" id="IPR046884">
    <property type="entry name" value="MnmA-like_central"/>
</dbReference>
<feature type="domain" description="tRNA-specific 2-thiouridylase MnmA-like C-terminal" evidence="10">
    <location>
        <begin position="267"/>
        <end position="336"/>
    </location>
</feature>
<evidence type="ECO:0000256" key="9">
    <source>
        <dbReference type="ARBA" id="ARBA00051542"/>
    </source>
</evidence>
<dbReference type="CDD" id="cd01998">
    <property type="entry name" value="MnmA_TRMU-like"/>
    <property type="match status" value="1"/>
</dbReference>
<accession>A0ABR7CQ57</accession>
<dbReference type="Pfam" id="PF03054">
    <property type="entry name" value="tRNA_Me_trans"/>
    <property type="match status" value="1"/>
</dbReference>
<dbReference type="Pfam" id="PF20259">
    <property type="entry name" value="tRNA_Me_trans_M"/>
    <property type="match status" value="1"/>
</dbReference>
<comment type="catalytic activity">
    <reaction evidence="9">
        <text>S-sulfanyl-L-cysteinyl-[protein] + uridine(34) in tRNA + AH2 + ATP = 2-thiouridine(34) in tRNA + L-cysteinyl-[protein] + A + AMP + diphosphate + H(+)</text>
        <dbReference type="Rhea" id="RHEA:47032"/>
        <dbReference type="Rhea" id="RHEA-COMP:10131"/>
        <dbReference type="Rhea" id="RHEA-COMP:11726"/>
        <dbReference type="Rhea" id="RHEA-COMP:11727"/>
        <dbReference type="Rhea" id="RHEA-COMP:11728"/>
        <dbReference type="ChEBI" id="CHEBI:13193"/>
        <dbReference type="ChEBI" id="CHEBI:15378"/>
        <dbReference type="ChEBI" id="CHEBI:17499"/>
        <dbReference type="ChEBI" id="CHEBI:29950"/>
        <dbReference type="ChEBI" id="CHEBI:30616"/>
        <dbReference type="ChEBI" id="CHEBI:33019"/>
        <dbReference type="ChEBI" id="CHEBI:61963"/>
        <dbReference type="ChEBI" id="CHEBI:65315"/>
        <dbReference type="ChEBI" id="CHEBI:87170"/>
        <dbReference type="ChEBI" id="CHEBI:456215"/>
        <dbReference type="EC" id="2.8.1.13"/>
    </reaction>
</comment>
<organism evidence="12 13">
    <name type="scientific">Alistipes hominis</name>
    <dbReference type="NCBI Taxonomy" id="2763015"/>
    <lineage>
        <taxon>Bacteria</taxon>
        <taxon>Pseudomonadati</taxon>
        <taxon>Bacteroidota</taxon>
        <taxon>Bacteroidia</taxon>
        <taxon>Bacteroidales</taxon>
        <taxon>Rikenellaceae</taxon>
        <taxon>Alistipes</taxon>
    </lineage>
</organism>
<sequence length="342" mass="38226">MRKNVLLGFSGGIDSTAAARYLAEQGHAVTLLTLDTVGEEGLETRIRQAAGRLNLPFRIENVREVFREEIVRYFTGSYLRGETPAPCTRCNPRVKWKTLYDIARREHYDHIATGHYFRVRYENGKYFVRTAADPAKDQSYYLWGLSQEYLRIALTPMGERIKKAVTASLPSALRSRESMGVCFLQGLSYPEFLKTQVPGIVPGEIVDARGKTIGRHDGCAFYTIGQKRGLRTDSGEPVVVTGIDAARNRVTAGCDADLFYRRLTVREFCAADPQRLTDSQTVRVKIRGVGRNPEGYARVRIDGQSLLVELREPAWAPAKGQPVVFYDGDLVVGGGILADCRR</sequence>
<feature type="domain" description="tRNA-specific 2-thiouridylase MnmA-like central" evidence="11">
    <location>
        <begin position="191"/>
        <end position="251"/>
    </location>
</feature>
<keyword evidence="13" id="KW-1185">Reference proteome</keyword>
<keyword evidence="5" id="KW-0547">Nucleotide-binding</keyword>
<proteinExistence type="predicted"/>
<dbReference type="Gene3D" id="2.30.30.280">
    <property type="entry name" value="Adenine nucleotide alpha hydrolases-like domains"/>
    <property type="match status" value="1"/>
</dbReference>
<evidence type="ECO:0000256" key="7">
    <source>
        <dbReference type="ARBA" id="ARBA00022884"/>
    </source>
</evidence>
<keyword evidence="3" id="KW-0808">Transferase</keyword>
<keyword evidence="6" id="KW-0067">ATP-binding</keyword>
<gene>
    <name evidence="12" type="ORF">H8S08_11690</name>
</gene>
<dbReference type="InterPro" id="IPR014729">
    <property type="entry name" value="Rossmann-like_a/b/a_fold"/>
</dbReference>
<dbReference type="InterPro" id="IPR023382">
    <property type="entry name" value="MnmA-like_central_sf"/>
</dbReference>
<dbReference type="InterPro" id="IPR046885">
    <property type="entry name" value="MnmA-like_C"/>
</dbReference>
<dbReference type="RefSeq" id="WP_118655360.1">
    <property type="nucleotide sequence ID" value="NZ_JACOOK010000007.1"/>
</dbReference>
<evidence type="ECO:0000259" key="11">
    <source>
        <dbReference type="Pfam" id="PF20259"/>
    </source>
</evidence>
<evidence type="ECO:0000256" key="3">
    <source>
        <dbReference type="ARBA" id="ARBA00022679"/>
    </source>
</evidence>
<evidence type="ECO:0000313" key="13">
    <source>
        <dbReference type="Proteomes" id="UP000636891"/>
    </source>
</evidence>
<evidence type="ECO:0000313" key="12">
    <source>
        <dbReference type="EMBL" id="MBC5617667.1"/>
    </source>
</evidence>
<dbReference type="SUPFAM" id="SSF52402">
    <property type="entry name" value="Adenine nucleotide alpha hydrolases-like"/>
    <property type="match status" value="1"/>
</dbReference>
<dbReference type="EMBL" id="JACOOK010000007">
    <property type="protein sequence ID" value="MBC5617667.1"/>
    <property type="molecule type" value="Genomic_DNA"/>
</dbReference>
<keyword evidence="7" id="KW-0694">RNA-binding</keyword>
<evidence type="ECO:0000256" key="8">
    <source>
        <dbReference type="ARBA" id="ARBA00023157"/>
    </source>
</evidence>
<evidence type="ECO:0000256" key="6">
    <source>
        <dbReference type="ARBA" id="ARBA00022840"/>
    </source>
</evidence>
<evidence type="ECO:0000256" key="2">
    <source>
        <dbReference type="ARBA" id="ARBA00022555"/>
    </source>
</evidence>
<comment type="caution">
    <text evidence="12">The sequence shown here is derived from an EMBL/GenBank/DDBJ whole genome shotgun (WGS) entry which is preliminary data.</text>
</comment>
<dbReference type="Pfam" id="PF20258">
    <property type="entry name" value="tRNA_Me_trans_C"/>
    <property type="match status" value="1"/>
</dbReference>
<name>A0ABR7CQ57_9BACT</name>
<dbReference type="InterPro" id="IPR004506">
    <property type="entry name" value="MnmA-like"/>
</dbReference>
<keyword evidence="2" id="KW-0820">tRNA-binding</keyword>
<dbReference type="Gene3D" id="3.40.50.620">
    <property type="entry name" value="HUPs"/>
    <property type="match status" value="1"/>
</dbReference>
<evidence type="ECO:0000259" key="10">
    <source>
        <dbReference type="Pfam" id="PF20258"/>
    </source>
</evidence>
<protein>
    <recommendedName>
        <fullName evidence="1">tRNA-uridine 2-sulfurtransferase</fullName>
        <ecNumber evidence="1">2.8.1.13</ecNumber>
    </recommendedName>
</protein>
<dbReference type="EC" id="2.8.1.13" evidence="1"/>
<keyword evidence="4" id="KW-0819">tRNA processing</keyword>
<dbReference type="PANTHER" id="PTHR11933:SF5">
    <property type="entry name" value="MITOCHONDRIAL TRNA-SPECIFIC 2-THIOURIDYLASE 1"/>
    <property type="match status" value="1"/>
</dbReference>
<evidence type="ECO:0000256" key="4">
    <source>
        <dbReference type="ARBA" id="ARBA00022694"/>
    </source>
</evidence>
<dbReference type="PANTHER" id="PTHR11933">
    <property type="entry name" value="TRNA 5-METHYLAMINOMETHYL-2-THIOURIDYLATE -METHYLTRANSFERASE"/>
    <property type="match status" value="1"/>
</dbReference>
<evidence type="ECO:0000256" key="5">
    <source>
        <dbReference type="ARBA" id="ARBA00022741"/>
    </source>
</evidence>
<keyword evidence="8" id="KW-1015">Disulfide bond</keyword>